<dbReference type="SUPFAM" id="SSF52047">
    <property type="entry name" value="RNI-like"/>
    <property type="match status" value="1"/>
</dbReference>
<dbReference type="EMBL" id="JBDJPC010000008">
    <property type="protein sequence ID" value="KAL1492470.1"/>
    <property type="molecule type" value="Genomic_DNA"/>
</dbReference>
<accession>A0ABD1ED45</accession>
<dbReference type="InterPro" id="IPR006553">
    <property type="entry name" value="Leu-rich_rpt_Cys-con_subtyp"/>
</dbReference>
<dbReference type="InterPro" id="IPR036047">
    <property type="entry name" value="F-box-like_dom_sf"/>
</dbReference>
<name>A0ABD1ED45_HYPHA</name>
<proteinExistence type="predicted"/>
<dbReference type="Pfam" id="PF12937">
    <property type="entry name" value="F-box-like"/>
    <property type="match status" value="1"/>
</dbReference>
<evidence type="ECO:0000259" key="2">
    <source>
        <dbReference type="PROSITE" id="PS50181"/>
    </source>
</evidence>
<dbReference type="Gene3D" id="3.80.10.10">
    <property type="entry name" value="Ribonuclease Inhibitor"/>
    <property type="match status" value="1"/>
</dbReference>
<reference evidence="3 4" key="1">
    <citation type="submission" date="2024-05" db="EMBL/GenBank/DDBJ databases">
        <title>Genetic variation in Jamaican populations of the coffee berry borer (Hypothenemus hampei).</title>
        <authorList>
            <person name="Errbii M."/>
            <person name="Myrie A."/>
        </authorList>
    </citation>
    <scope>NUCLEOTIDE SEQUENCE [LARGE SCALE GENOMIC DNA]</scope>
    <source>
        <strain evidence="3">JA-Hopewell-2020-01-JO</strain>
        <tissue evidence="3">Whole body</tissue>
    </source>
</reference>
<dbReference type="AlphaFoldDB" id="A0ABD1ED45"/>
<dbReference type="Gene3D" id="1.20.1280.50">
    <property type="match status" value="1"/>
</dbReference>
<comment type="caution">
    <text evidence="3">The sequence shown here is derived from an EMBL/GenBank/DDBJ whole genome shotgun (WGS) entry which is preliminary data.</text>
</comment>
<dbReference type="PANTHER" id="PTHR16134">
    <property type="entry name" value="F-BOX/TPR REPEAT PROTEIN POF3"/>
    <property type="match status" value="1"/>
</dbReference>
<feature type="domain" description="F-box" evidence="2">
    <location>
        <begin position="201"/>
        <end position="247"/>
    </location>
</feature>
<dbReference type="SMART" id="SM00256">
    <property type="entry name" value="FBOX"/>
    <property type="match status" value="1"/>
</dbReference>
<dbReference type="SMART" id="SM00367">
    <property type="entry name" value="LRR_CC"/>
    <property type="match status" value="3"/>
</dbReference>
<dbReference type="SUPFAM" id="SSF81383">
    <property type="entry name" value="F-box domain"/>
    <property type="match status" value="1"/>
</dbReference>
<keyword evidence="1" id="KW-0833">Ubl conjugation pathway</keyword>
<dbReference type="InterPro" id="IPR001810">
    <property type="entry name" value="F-box_dom"/>
</dbReference>
<sequence>MLEMLRFHEFIRFKTRSVYSAPHFPKYVVDHRTLGPSDVLIRPLGRFHDQKPYRCQDNPFGAEYLFTFQFLRPINIINFRMHPSWEEANVVVRIWGAWVDNNKLIFKGKWHLLYETSHSKDPSESYKECFELITTIRIEFNKNLLMFSDLIWTFLNRDRMKALSNFPLVLPLEGRVLYEGVQTLTCNIIPERQPDKKWNKKNFIQALPTEVLYHIFHYLNLRSLSRCAQVNKRWNSIASDPRFYQEVDLKVYWNKINGKNLEKLKNKLQIVRKLDMTWCHDFTLITNDEYFDSLTSILEGTKDTLTHLCLNHTDFVSKVAMQQIFACLNLEELRLRNMWLNWLHSGWSKSCKELTSLKTLDVSLSTIKESGLIEILKMIPNLEHLLMDDCDKLRNVEPIVTTVVNYNPRLKSWSSSRTFHLKDNSKAYEEFGKLIHLEYLDFTYCEPKPYGSNWLKCIAINCKKLKRLELGFWEQLTDEDLHPILTQCKELSHLYLPRTPKISYWTLSVACKNLPNLRHICVYWCEKISKEMIEDLAENYKHVNIYRIQ</sequence>
<protein>
    <recommendedName>
        <fullName evidence="2">F-box domain-containing protein</fullName>
    </recommendedName>
</protein>
<organism evidence="3 4">
    <name type="scientific">Hypothenemus hampei</name>
    <name type="common">Coffee berry borer</name>
    <dbReference type="NCBI Taxonomy" id="57062"/>
    <lineage>
        <taxon>Eukaryota</taxon>
        <taxon>Metazoa</taxon>
        <taxon>Ecdysozoa</taxon>
        <taxon>Arthropoda</taxon>
        <taxon>Hexapoda</taxon>
        <taxon>Insecta</taxon>
        <taxon>Pterygota</taxon>
        <taxon>Neoptera</taxon>
        <taxon>Endopterygota</taxon>
        <taxon>Coleoptera</taxon>
        <taxon>Polyphaga</taxon>
        <taxon>Cucujiformia</taxon>
        <taxon>Curculionidae</taxon>
        <taxon>Scolytinae</taxon>
        <taxon>Hypothenemus</taxon>
    </lineage>
</organism>
<dbReference type="InterPro" id="IPR032675">
    <property type="entry name" value="LRR_dom_sf"/>
</dbReference>
<dbReference type="PROSITE" id="PS50181">
    <property type="entry name" value="FBOX"/>
    <property type="match status" value="1"/>
</dbReference>
<evidence type="ECO:0000313" key="4">
    <source>
        <dbReference type="Proteomes" id="UP001566132"/>
    </source>
</evidence>
<keyword evidence="4" id="KW-1185">Reference proteome</keyword>
<evidence type="ECO:0000313" key="3">
    <source>
        <dbReference type="EMBL" id="KAL1492470.1"/>
    </source>
</evidence>
<evidence type="ECO:0000256" key="1">
    <source>
        <dbReference type="ARBA" id="ARBA00022786"/>
    </source>
</evidence>
<gene>
    <name evidence="3" type="ORF">ABEB36_010720</name>
</gene>
<dbReference type="Proteomes" id="UP001566132">
    <property type="component" value="Unassembled WGS sequence"/>
</dbReference>
<dbReference type="PANTHER" id="PTHR16134:SF119">
    <property type="entry name" value="AT02038P-RELATED"/>
    <property type="match status" value="1"/>
</dbReference>